<dbReference type="AlphaFoldDB" id="A0A9Q1FXE0"/>
<keyword evidence="2" id="KW-1185">Reference proteome</keyword>
<accession>A0A9Q1FXE0</accession>
<organism evidence="1 2">
    <name type="scientific">Synaphobranchus kaupii</name>
    <name type="common">Kaup's arrowtooth eel</name>
    <dbReference type="NCBI Taxonomy" id="118154"/>
    <lineage>
        <taxon>Eukaryota</taxon>
        <taxon>Metazoa</taxon>
        <taxon>Chordata</taxon>
        <taxon>Craniata</taxon>
        <taxon>Vertebrata</taxon>
        <taxon>Euteleostomi</taxon>
        <taxon>Actinopterygii</taxon>
        <taxon>Neopterygii</taxon>
        <taxon>Teleostei</taxon>
        <taxon>Anguilliformes</taxon>
        <taxon>Synaphobranchidae</taxon>
        <taxon>Synaphobranchus</taxon>
    </lineage>
</organism>
<sequence length="117" mass="13592">MVLGRTIHQCKQMHKGLKEVGLWPLVNRRPDVVAQLFPNPESCTAQMLLQRIVWPQSEGVHYVDDDREEFAVDTRCCITSYLRQFIENDQVTIFSIVKRDKKQAEGVIFRCHEAAAY</sequence>
<reference evidence="1" key="1">
    <citation type="journal article" date="2023" name="Science">
        <title>Genome structures resolve the early diversification of teleost fishes.</title>
        <authorList>
            <person name="Parey E."/>
            <person name="Louis A."/>
            <person name="Montfort J."/>
            <person name="Bouchez O."/>
            <person name="Roques C."/>
            <person name="Iampietro C."/>
            <person name="Lluch J."/>
            <person name="Castinel A."/>
            <person name="Donnadieu C."/>
            <person name="Desvignes T."/>
            <person name="Floi Bucao C."/>
            <person name="Jouanno E."/>
            <person name="Wen M."/>
            <person name="Mejri S."/>
            <person name="Dirks R."/>
            <person name="Jansen H."/>
            <person name="Henkel C."/>
            <person name="Chen W.J."/>
            <person name="Zahm M."/>
            <person name="Cabau C."/>
            <person name="Klopp C."/>
            <person name="Thompson A.W."/>
            <person name="Robinson-Rechavi M."/>
            <person name="Braasch I."/>
            <person name="Lecointre G."/>
            <person name="Bobe J."/>
            <person name="Postlethwait J.H."/>
            <person name="Berthelot C."/>
            <person name="Roest Crollius H."/>
            <person name="Guiguen Y."/>
        </authorList>
    </citation>
    <scope>NUCLEOTIDE SEQUENCE</scope>
    <source>
        <strain evidence="1">WJC10195</strain>
    </source>
</reference>
<protein>
    <submittedName>
        <fullName evidence="1">Uncharacterized protein</fullName>
    </submittedName>
</protein>
<proteinExistence type="predicted"/>
<evidence type="ECO:0000313" key="2">
    <source>
        <dbReference type="Proteomes" id="UP001152622"/>
    </source>
</evidence>
<evidence type="ECO:0000313" key="1">
    <source>
        <dbReference type="EMBL" id="KAJ8369455.1"/>
    </source>
</evidence>
<dbReference type="Proteomes" id="UP001152622">
    <property type="component" value="Chromosome 3"/>
</dbReference>
<comment type="caution">
    <text evidence="1">The sequence shown here is derived from an EMBL/GenBank/DDBJ whole genome shotgun (WGS) entry which is preliminary data.</text>
</comment>
<gene>
    <name evidence="1" type="ORF">SKAU_G00094830</name>
</gene>
<dbReference type="EMBL" id="JAINUF010000003">
    <property type="protein sequence ID" value="KAJ8369455.1"/>
    <property type="molecule type" value="Genomic_DNA"/>
</dbReference>
<name>A0A9Q1FXE0_SYNKA</name>